<dbReference type="PANTHER" id="PTHR30154">
    <property type="entry name" value="LEUCINE-RESPONSIVE REGULATORY PROTEIN"/>
    <property type="match status" value="1"/>
</dbReference>
<dbReference type="Proteomes" id="UP001459204">
    <property type="component" value="Unassembled WGS sequence"/>
</dbReference>
<dbReference type="Pfam" id="PF13412">
    <property type="entry name" value="HTH_24"/>
    <property type="match status" value="1"/>
</dbReference>
<comment type="caution">
    <text evidence="5">The sequence shown here is derived from an EMBL/GenBank/DDBJ whole genome shotgun (WGS) entry which is preliminary data.</text>
</comment>
<accession>A0ABU9IWL4</accession>
<dbReference type="Gene3D" id="1.10.10.10">
    <property type="entry name" value="Winged helix-like DNA-binding domain superfamily/Winged helix DNA-binding domain"/>
    <property type="match status" value="1"/>
</dbReference>
<protein>
    <submittedName>
        <fullName evidence="5">Lrp/AsnC family transcriptional regulator</fullName>
    </submittedName>
</protein>
<dbReference type="PRINTS" id="PR00033">
    <property type="entry name" value="HTHASNC"/>
</dbReference>
<dbReference type="InterPro" id="IPR011991">
    <property type="entry name" value="ArsR-like_HTH"/>
</dbReference>
<dbReference type="Pfam" id="PF01037">
    <property type="entry name" value="AsnC_trans_reg"/>
    <property type="match status" value="1"/>
</dbReference>
<keyword evidence="2" id="KW-0238">DNA-binding</keyword>
<keyword evidence="6" id="KW-1185">Reference proteome</keyword>
<dbReference type="InterPro" id="IPR019888">
    <property type="entry name" value="Tscrpt_reg_AsnC-like"/>
</dbReference>
<name>A0ABU9IWL4_9GAMM</name>
<dbReference type="CDD" id="cd00090">
    <property type="entry name" value="HTH_ARSR"/>
    <property type="match status" value="1"/>
</dbReference>
<dbReference type="InterPro" id="IPR000485">
    <property type="entry name" value="AsnC-type_HTH_dom"/>
</dbReference>
<sequence length="158" mass="17712">MELDRHDRHLLRLVQDDIGASAEQLAAQVPLSPSSIQRRLRRMREAGVIEREVAVVDPAALGRPTFFIVSLQVERERPELLNQLRRWLAAQEHIQQAFYVTGESDFVLVVAAPDTESYDALMGRLVSENPNVSRFTTNVALSVVKRGLSIPIPPHPAD</sequence>
<dbReference type="PROSITE" id="PS50956">
    <property type="entry name" value="HTH_ASNC_2"/>
    <property type="match status" value="1"/>
</dbReference>
<keyword evidence="3" id="KW-0804">Transcription</keyword>
<reference evidence="5 6" key="1">
    <citation type="submission" date="2024-04" db="EMBL/GenBank/DDBJ databases">
        <title>Draft genome sequence of Pseudoxanthomonas putridarboris WD12.</title>
        <authorList>
            <person name="Oh J."/>
        </authorList>
    </citation>
    <scope>NUCLEOTIDE SEQUENCE [LARGE SCALE GENOMIC DNA]</scope>
    <source>
        <strain evidence="5 6">WD12</strain>
    </source>
</reference>
<evidence type="ECO:0000313" key="6">
    <source>
        <dbReference type="Proteomes" id="UP001459204"/>
    </source>
</evidence>
<dbReference type="SMART" id="SM00344">
    <property type="entry name" value="HTH_ASNC"/>
    <property type="match status" value="1"/>
</dbReference>
<evidence type="ECO:0000256" key="3">
    <source>
        <dbReference type="ARBA" id="ARBA00023163"/>
    </source>
</evidence>
<evidence type="ECO:0000256" key="1">
    <source>
        <dbReference type="ARBA" id="ARBA00023015"/>
    </source>
</evidence>
<dbReference type="RefSeq" id="WP_341724529.1">
    <property type="nucleotide sequence ID" value="NZ_JBBWWT010000001.1"/>
</dbReference>
<dbReference type="EMBL" id="JBBWWT010000001">
    <property type="protein sequence ID" value="MEL1263349.1"/>
    <property type="molecule type" value="Genomic_DNA"/>
</dbReference>
<dbReference type="SUPFAM" id="SSF46785">
    <property type="entry name" value="Winged helix' DNA-binding domain"/>
    <property type="match status" value="1"/>
</dbReference>
<dbReference type="SUPFAM" id="SSF54909">
    <property type="entry name" value="Dimeric alpha+beta barrel"/>
    <property type="match status" value="1"/>
</dbReference>
<organism evidence="5 6">
    <name type="scientific">Pseudoxanthomonas putridarboris</name>
    <dbReference type="NCBI Taxonomy" id="752605"/>
    <lineage>
        <taxon>Bacteria</taxon>
        <taxon>Pseudomonadati</taxon>
        <taxon>Pseudomonadota</taxon>
        <taxon>Gammaproteobacteria</taxon>
        <taxon>Lysobacterales</taxon>
        <taxon>Lysobacteraceae</taxon>
        <taxon>Pseudoxanthomonas</taxon>
    </lineage>
</organism>
<evidence type="ECO:0000259" key="4">
    <source>
        <dbReference type="PROSITE" id="PS50956"/>
    </source>
</evidence>
<dbReference type="InterPro" id="IPR019887">
    <property type="entry name" value="Tscrpt_reg_AsnC/Lrp_C"/>
</dbReference>
<dbReference type="Gene3D" id="3.30.70.920">
    <property type="match status" value="1"/>
</dbReference>
<dbReference type="InterPro" id="IPR036388">
    <property type="entry name" value="WH-like_DNA-bd_sf"/>
</dbReference>
<proteinExistence type="predicted"/>
<gene>
    <name evidence="5" type="ORF">AAD027_03060</name>
</gene>
<evidence type="ECO:0000256" key="2">
    <source>
        <dbReference type="ARBA" id="ARBA00023125"/>
    </source>
</evidence>
<evidence type="ECO:0000313" key="5">
    <source>
        <dbReference type="EMBL" id="MEL1263349.1"/>
    </source>
</evidence>
<dbReference type="InterPro" id="IPR011008">
    <property type="entry name" value="Dimeric_a/b-barrel"/>
</dbReference>
<keyword evidence="1" id="KW-0805">Transcription regulation</keyword>
<dbReference type="PANTHER" id="PTHR30154:SF34">
    <property type="entry name" value="TRANSCRIPTIONAL REGULATOR AZLB"/>
    <property type="match status" value="1"/>
</dbReference>
<feature type="domain" description="HTH asnC-type" evidence="4">
    <location>
        <begin position="3"/>
        <end position="64"/>
    </location>
</feature>
<dbReference type="InterPro" id="IPR036390">
    <property type="entry name" value="WH_DNA-bd_sf"/>
</dbReference>